<dbReference type="eggNOG" id="ENOG502S0DI">
    <property type="taxonomic scope" value="Eukaryota"/>
</dbReference>
<feature type="compositionally biased region" description="Basic and acidic residues" evidence="1">
    <location>
        <begin position="356"/>
        <end position="377"/>
    </location>
</feature>
<proteinExistence type="predicted"/>
<gene>
    <name evidence="2" type="ORF">EPUS_01773</name>
</gene>
<dbReference type="OMA" id="KVVFRWK"/>
<accession>U1GIA8</accession>
<dbReference type="EMBL" id="KE721191">
    <property type="protein sequence ID" value="ERF71858.1"/>
    <property type="molecule type" value="Genomic_DNA"/>
</dbReference>
<dbReference type="GeneID" id="19236828"/>
<feature type="region of interest" description="Disordered" evidence="1">
    <location>
        <begin position="279"/>
        <end position="344"/>
    </location>
</feature>
<sequence length="487" mass="54589">MLDENLPTFLLKTSTEKPKHNSTFYYTQHGSDAEPTYSLCHPDPELLGSKNRYAAALYDAHNPDVLFAEVLLIPDWTQPSLSAEAIRLNGGVAPPPEPILPGEFVVQLYNPDQQVKVRQKPGSWGSAPSWEFEMPQQSFRQPSTSSIDRTQNDPAASELTPRVGFRWKKDSKFTKDLACFLSGKTTNADGSKRRNKEPDITVAIFHALKEVTLYEPNLQRVEIEDPKGFEVVLLLSAVVIRDVYFGQMEQAFNISHPPGARSASTSPSPAAAMLGLYGRRSTSPVSPRKKASSPAKPLITVPVSQRDNRIPPTDPRSQWEIDAETARLKKEAETEERERKRKEAIEQKRVKKMLEAEEKNEKRRKQAEVDKETERLKKIYGTQGHTNPATPMRPATKTNHYNNNSQQRPNAISRPQSVPQSGQPQVRWAPPAQGPYLHVPGGYPSQSGFLGNAGPGVWPKLREKKSFFGFGREHDTPKLHKKKSSAF</sequence>
<feature type="compositionally biased region" description="Polar residues" evidence="1">
    <location>
        <begin position="396"/>
        <end position="410"/>
    </location>
</feature>
<dbReference type="AlphaFoldDB" id="U1GIA8"/>
<feature type="compositionally biased region" description="Low complexity" evidence="1">
    <location>
        <begin position="413"/>
        <end position="427"/>
    </location>
</feature>
<reference evidence="3" key="1">
    <citation type="journal article" date="2014" name="BMC Genomics">
        <title>Genome characteristics reveal the impact of lichenization on lichen-forming fungus Endocarpon pusillum Hedwig (Verrucariales, Ascomycota).</title>
        <authorList>
            <person name="Wang Y.-Y."/>
            <person name="Liu B."/>
            <person name="Zhang X.-Y."/>
            <person name="Zhou Q.-M."/>
            <person name="Zhang T."/>
            <person name="Li H."/>
            <person name="Yu Y.-F."/>
            <person name="Zhang X.-L."/>
            <person name="Hao X.-Y."/>
            <person name="Wang M."/>
            <person name="Wang L."/>
            <person name="Wei J.-C."/>
        </authorList>
    </citation>
    <scope>NUCLEOTIDE SEQUENCE [LARGE SCALE GENOMIC DNA]</scope>
    <source>
        <strain evidence="3">Z07020 / HMAS-L-300199</strain>
    </source>
</reference>
<protein>
    <submittedName>
        <fullName evidence="2">Uncharacterized protein</fullName>
    </submittedName>
</protein>
<name>U1GIA8_ENDPU</name>
<dbReference type="HOGENOM" id="CLU_028621_0_0_1"/>
<organism evidence="2 3">
    <name type="scientific">Endocarpon pusillum (strain Z07020 / HMAS-L-300199)</name>
    <name type="common">Lichen-forming fungus</name>
    <dbReference type="NCBI Taxonomy" id="1263415"/>
    <lineage>
        <taxon>Eukaryota</taxon>
        <taxon>Fungi</taxon>
        <taxon>Dikarya</taxon>
        <taxon>Ascomycota</taxon>
        <taxon>Pezizomycotina</taxon>
        <taxon>Eurotiomycetes</taxon>
        <taxon>Chaetothyriomycetidae</taxon>
        <taxon>Verrucariales</taxon>
        <taxon>Verrucariaceae</taxon>
        <taxon>Endocarpon</taxon>
    </lineage>
</organism>
<feature type="region of interest" description="Disordered" evidence="1">
    <location>
        <begin position="136"/>
        <end position="159"/>
    </location>
</feature>
<keyword evidence="3" id="KW-1185">Reference proteome</keyword>
<feature type="compositionally biased region" description="Basic and acidic residues" evidence="1">
    <location>
        <begin position="324"/>
        <end position="344"/>
    </location>
</feature>
<evidence type="ECO:0000313" key="3">
    <source>
        <dbReference type="Proteomes" id="UP000019373"/>
    </source>
</evidence>
<evidence type="ECO:0000256" key="1">
    <source>
        <dbReference type="SAM" id="MobiDB-lite"/>
    </source>
</evidence>
<feature type="region of interest" description="Disordered" evidence="1">
    <location>
        <begin position="356"/>
        <end position="440"/>
    </location>
</feature>
<dbReference type="OrthoDB" id="3357341at2759"/>
<evidence type="ECO:0000313" key="2">
    <source>
        <dbReference type="EMBL" id="ERF71858.1"/>
    </source>
</evidence>
<dbReference type="RefSeq" id="XP_007802569.1">
    <property type="nucleotide sequence ID" value="XM_007804378.1"/>
</dbReference>
<dbReference type="Proteomes" id="UP000019373">
    <property type="component" value="Unassembled WGS sequence"/>
</dbReference>
<feature type="compositionally biased region" description="Polar residues" evidence="1">
    <location>
        <begin position="136"/>
        <end position="154"/>
    </location>
</feature>